<dbReference type="EMBL" id="DVFN01000130">
    <property type="protein sequence ID" value="HIQ70460.1"/>
    <property type="molecule type" value="Genomic_DNA"/>
</dbReference>
<dbReference type="GO" id="GO:0005524">
    <property type="term" value="F:ATP binding"/>
    <property type="evidence" value="ECO:0007669"/>
    <property type="project" value="UniProtKB-KW"/>
</dbReference>
<protein>
    <submittedName>
        <fullName evidence="5">ABC transporter ATP-binding protein</fullName>
    </submittedName>
</protein>
<reference evidence="5" key="1">
    <citation type="submission" date="2020-10" db="EMBL/GenBank/DDBJ databases">
        <authorList>
            <person name="Gilroy R."/>
        </authorList>
    </citation>
    <scope>NUCLEOTIDE SEQUENCE</scope>
    <source>
        <strain evidence="5">ChiSjej2B20-13462</strain>
    </source>
</reference>
<dbReference type="SMART" id="SM00382">
    <property type="entry name" value="AAA"/>
    <property type="match status" value="1"/>
</dbReference>
<organism evidence="5 6">
    <name type="scientific">Candidatus Avoscillospira stercorigallinarum</name>
    <dbReference type="NCBI Taxonomy" id="2840708"/>
    <lineage>
        <taxon>Bacteria</taxon>
        <taxon>Bacillati</taxon>
        <taxon>Bacillota</taxon>
        <taxon>Clostridia</taxon>
        <taxon>Eubacteriales</taxon>
        <taxon>Oscillospiraceae</taxon>
        <taxon>Oscillospiraceae incertae sedis</taxon>
        <taxon>Candidatus Avoscillospira</taxon>
    </lineage>
</organism>
<evidence type="ECO:0000313" key="6">
    <source>
        <dbReference type="Proteomes" id="UP000886874"/>
    </source>
</evidence>
<dbReference type="InterPro" id="IPR003439">
    <property type="entry name" value="ABC_transporter-like_ATP-bd"/>
</dbReference>
<dbReference type="PROSITE" id="PS50893">
    <property type="entry name" value="ABC_TRANSPORTER_2"/>
    <property type="match status" value="1"/>
</dbReference>
<gene>
    <name evidence="5" type="ORF">IAA67_09040</name>
</gene>
<sequence length="253" mass="28796">MNTVLCVQDLCKRYPGFLLDHVSFSLAPHRIMGLIGKNGAGKSTTLKAMLNMVSPESGRVTVFHQDFYQQETACKARIGVVFGGMEFYPLKTLAAITAVTKRFYAHWDQAQYQRYLGYFGLDERKKFKELSNGMKVKYLLTLALSHHAELLILDEPTSGLDPVSREELLHLFRQIVEGEHCSILFSTHITSDLDKCADDITYLQKGKVLQSADKETFLRSFDHLRAPGDTMPLTLEEIMLRTERRTWDDEAAL</sequence>
<dbReference type="CDD" id="cd03230">
    <property type="entry name" value="ABC_DR_subfamily_A"/>
    <property type="match status" value="1"/>
</dbReference>
<name>A0A9D1CPE5_9FIRM</name>
<dbReference type="AlphaFoldDB" id="A0A9D1CPE5"/>
<dbReference type="PANTHER" id="PTHR42939:SF3">
    <property type="entry name" value="ABC TRANSPORTER ATP-BINDING COMPONENT"/>
    <property type="match status" value="1"/>
</dbReference>
<evidence type="ECO:0000256" key="1">
    <source>
        <dbReference type="ARBA" id="ARBA00022448"/>
    </source>
</evidence>
<dbReference type="InterPro" id="IPR027417">
    <property type="entry name" value="P-loop_NTPase"/>
</dbReference>
<keyword evidence="3 5" id="KW-0067">ATP-binding</keyword>
<feature type="domain" description="ABC transporter" evidence="4">
    <location>
        <begin position="5"/>
        <end position="230"/>
    </location>
</feature>
<keyword evidence="1" id="KW-0813">Transport</keyword>
<dbReference type="InterPro" id="IPR051782">
    <property type="entry name" value="ABC_Transporter_VariousFunc"/>
</dbReference>
<evidence type="ECO:0000256" key="3">
    <source>
        <dbReference type="ARBA" id="ARBA00022840"/>
    </source>
</evidence>
<accession>A0A9D1CPE5</accession>
<dbReference type="Pfam" id="PF00005">
    <property type="entry name" value="ABC_tran"/>
    <property type="match status" value="1"/>
</dbReference>
<evidence type="ECO:0000256" key="2">
    <source>
        <dbReference type="ARBA" id="ARBA00022741"/>
    </source>
</evidence>
<evidence type="ECO:0000313" key="5">
    <source>
        <dbReference type="EMBL" id="HIQ70460.1"/>
    </source>
</evidence>
<dbReference type="Proteomes" id="UP000886874">
    <property type="component" value="Unassembled WGS sequence"/>
</dbReference>
<evidence type="ECO:0000259" key="4">
    <source>
        <dbReference type="PROSITE" id="PS50893"/>
    </source>
</evidence>
<dbReference type="GO" id="GO:0016887">
    <property type="term" value="F:ATP hydrolysis activity"/>
    <property type="evidence" value="ECO:0007669"/>
    <property type="project" value="InterPro"/>
</dbReference>
<reference evidence="5" key="2">
    <citation type="journal article" date="2021" name="PeerJ">
        <title>Extensive microbial diversity within the chicken gut microbiome revealed by metagenomics and culture.</title>
        <authorList>
            <person name="Gilroy R."/>
            <person name="Ravi A."/>
            <person name="Getino M."/>
            <person name="Pursley I."/>
            <person name="Horton D.L."/>
            <person name="Alikhan N.F."/>
            <person name="Baker D."/>
            <person name="Gharbi K."/>
            <person name="Hall N."/>
            <person name="Watson M."/>
            <person name="Adriaenssens E.M."/>
            <person name="Foster-Nyarko E."/>
            <person name="Jarju S."/>
            <person name="Secka A."/>
            <person name="Antonio M."/>
            <person name="Oren A."/>
            <person name="Chaudhuri R.R."/>
            <person name="La Ragione R."/>
            <person name="Hildebrand F."/>
            <person name="Pallen M.J."/>
        </authorList>
    </citation>
    <scope>NUCLEOTIDE SEQUENCE</scope>
    <source>
        <strain evidence="5">ChiSjej2B20-13462</strain>
    </source>
</reference>
<dbReference type="Gene3D" id="3.40.50.300">
    <property type="entry name" value="P-loop containing nucleotide triphosphate hydrolases"/>
    <property type="match status" value="1"/>
</dbReference>
<keyword evidence="2" id="KW-0547">Nucleotide-binding</keyword>
<dbReference type="PANTHER" id="PTHR42939">
    <property type="entry name" value="ABC TRANSPORTER ATP-BINDING PROTEIN ALBC-RELATED"/>
    <property type="match status" value="1"/>
</dbReference>
<proteinExistence type="predicted"/>
<comment type="caution">
    <text evidence="5">The sequence shown here is derived from an EMBL/GenBank/DDBJ whole genome shotgun (WGS) entry which is preliminary data.</text>
</comment>
<dbReference type="InterPro" id="IPR003593">
    <property type="entry name" value="AAA+_ATPase"/>
</dbReference>
<dbReference type="SUPFAM" id="SSF52540">
    <property type="entry name" value="P-loop containing nucleoside triphosphate hydrolases"/>
    <property type="match status" value="1"/>
</dbReference>